<feature type="domain" description="ABC transmembrane type-1" evidence="9">
    <location>
        <begin position="19"/>
        <end position="302"/>
    </location>
</feature>
<dbReference type="InterPro" id="IPR027417">
    <property type="entry name" value="P-loop_NTPase"/>
</dbReference>
<protein>
    <submittedName>
        <fullName evidence="10">HlyB/MsbA family ABC transporter</fullName>
    </submittedName>
</protein>
<dbReference type="GO" id="GO:0016887">
    <property type="term" value="F:ATP hydrolysis activity"/>
    <property type="evidence" value="ECO:0007669"/>
    <property type="project" value="InterPro"/>
</dbReference>
<keyword evidence="2 7" id="KW-0812">Transmembrane</keyword>
<dbReference type="CDD" id="cd07346">
    <property type="entry name" value="ABC_6TM_exporters"/>
    <property type="match status" value="1"/>
</dbReference>
<evidence type="ECO:0000256" key="6">
    <source>
        <dbReference type="ARBA" id="ARBA00023136"/>
    </source>
</evidence>
<dbReference type="GO" id="GO:0140359">
    <property type="term" value="F:ABC-type transporter activity"/>
    <property type="evidence" value="ECO:0007669"/>
    <property type="project" value="InterPro"/>
</dbReference>
<dbReference type="PROSITE" id="PS50929">
    <property type="entry name" value="ABC_TM1F"/>
    <property type="match status" value="1"/>
</dbReference>
<evidence type="ECO:0000259" key="8">
    <source>
        <dbReference type="PROSITE" id="PS50893"/>
    </source>
</evidence>
<dbReference type="Gene3D" id="3.40.50.300">
    <property type="entry name" value="P-loop containing nucleotide triphosphate hydrolases"/>
    <property type="match status" value="1"/>
</dbReference>
<feature type="transmembrane region" description="Helical" evidence="7">
    <location>
        <begin position="245"/>
        <end position="267"/>
    </location>
</feature>
<evidence type="ECO:0000256" key="4">
    <source>
        <dbReference type="ARBA" id="ARBA00022840"/>
    </source>
</evidence>
<dbReference type="OrthoDB" id="9769115at2"/>
<keyword evidence="11" id="KW-1185">Reference proteome</keyword>
<evidence type="ECO:0000256" key="3">
    <source>
        <dbReference type="ARBA" id="ARBA00022741"/>
    </source>
</evidence>
<dbReference type="RefSeq" id="WP_126582508.1">
    <property type="nucleotide sequence ID" value="NZ_BIFR01000002.1"/>
</dbReference>
<dbReference type="SUPFAM" id="SSF90123">
    <property type="entry name" value="ABC transporter transmembrane region"/>
    <property type="match status" value="1"/>
</dbReference>
<dbReference type="Gene3D" id="1.20.1560.10">
    <property type="entry name" value="ABC transporter type 1, transmembrane domain"/>
    <property type="match status" value="1"/>
</dbReference>
<dbReference type="GO" id="GO:0005886">
    <property type="term" value="C:plasma membrane"/>
    <property type="evidence" value="ECO:0007669"/>
    <property type="project" value="UniProtKB-SubCell"/>
</dbReference>
<proteinExistence type="predicted"/>
<keyword evidence="5 7" id="KW-1133">Transmembrane helix</keyword>
<dbReference type="SMART" id="SM00382">
    <property type="entry name" value="AAA"/>
    <property type="match status" value="1"/>
</dbReference>
<name>A0A402A7M1_9CHLR</name>
<dbReference type="Pfam" id="PF00005">
    <property type="entry name" value="ABC_tran"/>
    <property type="match status" value="1"/>
</dbReference>
<dbReference type="PANTHER" id="PTHR24221:SF423">
    <property type="entry name" value="ABC TRANSPORTER"/>
    <property type="match status" value="1"/>
</dbReference>
<dbReference type="GO" id="GO:0005524">
    <property type="term" value="F:ATP binding"/>
    <property type="evidence" value="ECO:0007669"/>
    <property type="project" value="UniProtKB-KW"/>
</dbReference>
<dbReference type="InterPro" id="IPR003439">
    <property type="entry name" value="ABC_transporter-like_ATP-bd"/>
</dbReference>
<dbReference type="InterPro" id="IPR011527">
    <property type="entry name" value="ABC1_TM_dom"/>
</dbReference>
<evidence type="ECO:0000256" key="5">
    <source>
        <dbReference type="ARBA" id="ARBA00022989"/>
    </source>
</evidence>
<feature type="transmembrane region" description="Helical" evidence="7">
    <location>
        <begin position="279"/>
        <end position="300"/>
    </location>
</feature>
<dbReference type="PROSITE" id="PS50893">
    <property type="entry name" value="ABC_TRANSPORTER_2"/>
    <property type="match status" value="1"/>
</dbReference>
<evidence type="ECO:0000256" key="7">
    <source>
        <dbReference type="SAM" id="Phobius"/>
    </source>
</evidence>
<dbReference type="InterPro" id="IPR039421">
    <property type="entry name" value="Type_1_exporter"/>
</dbReference>
<dbReference type="PANTHER" id="PTHR24221">
    <property type="entry name" value="ATP-BINDING CASSETTE SUB-FAMILY B"/>
    <property type="match status" value="1"/>
</dbReference>
<sequence length="588" mass="64553">MSPAKVLWRLACFRPGQYLAVFTLHLLNRLFFLVPGLLVQAVFDLLTGKAPSGRDLWLLVALLVAAQAAQTATTLATYLRELNVRFALSSLLRKNLFQSILQYQGASALPSAPGEAVARLRDDVDQIAKYLSIELLDFLTICLSSLVALVVLWRTSVMVTLVSFLPLFAIMLATHLARMRIDAYQKADSQASAEVTGAIGEMCGGILALKAAGAEERLLQRFRSLSATRRRVALRNTFFGSVLDTLYQGSTTFGTCLVLLAVVGLMHTGSFSVGDLALFVYYLGYIMGTLGGGGSVLAHFRQIGVAWQRLCALQPDAPSSQLLAYGPVYLRGTVPAPFYEEKRPIHRLEALEVHGLSYLYPGSNGGIKEFNLQMRRGQFVVITGRVGSGKTTLLRVLLGLLPKASGQVFWNGQLVEKPEMFFTPPRSAYTAQVPRLFSETLRENILFGLPAEYANLSEAIHGAVLEADLAQLEHGLDTMIGVHGVKLSGGQAHRAAAARMFVRDPELLVFDDLSSALDVETEQRLWHRLFAQREVTCLVVSHRHAALRRADHIIVLKQGQIEAQGTLDQLLATSEEMRQLWYGQSQGA</sequence>
<dbReference type="Proteomes" id="UP000287352">
    <property type="component" value="Unassembled WGS sequence"/>
</dbReference>
<dbReference type="AlphaFoldDB" id="A0A402A7M1"/>
<feature type="transmembrane region" description="Helical" evidence="7">
    <location>
        <begin position="21"/>
        <end position="43"/>
    </location>
</feature>
<feature type="transmembrane region" description="Helical" evidence="7">
    <location>
        <begin position="135"/>
        <end position="153"/>
    </location>
</feature>
<evidence type="ECO:0000313" key="11">
    <source>
        <dbReference type="Proteomes" id="UP000287352"/>
    </source>
</evidence>
<keyword evidence="4" id="KW-0067">ATP-binding</keyword>
<evidence type="ECO:0000256" key="2">
    <source>
        <dbReference type="ARBA" id="ARBA00022692"/>
    </source>
</evidence>
<dbReference type="SUPFAM" id="SSF52540">
    <property type="entry name" value="P-loop containing nucleoside triphosphate hydrolases"/>
    <property type="match status" value="1"/>
</dbReference>
<feature type="transmembrane region" description="Helical" evidence="7">
    <location>
        <begin position="159"/>
        <end position="177"/>
    </location>
</feature>
<comment type="caution">
    <text evidence="10">The sequence shown here is derived from an EMBL/GenBank/DDBJ whole genome shotgun (WGS) entry which is preliminary data.</text>
</comment>
<evidence type="ECO:0000256" key="1">
    <source>
        <dbReference type="ARBA" id="ARBA00004651"/>
    </source>
</evidence>
<feature type="transmembrane region" description="Helical" evidence="7">
    <location>
        <begin position="55"/>
        <end position="79"/>
    </location>
</feature>
<dbReference type="InterPro" id="IPR003593">
    <property type="entry name" value="AAA+_ATPase"/>
</dbReference>
<dbReference type="InterPro" id="IPR036640">
    <property type="entry name" value="ABC1_TM_sf"/>
</dbReference>
<comment type="subcellular location">
    <subcellularLocation>
        <location evidence="1">Cell membrane</location>
        <topology evidence="1">Multi-pass membrane protein</topology>
    </subcellularLocation>
</comment>
<dbReference type="EMBL" id="BIFR01000002">
    <property type="protein sequence ID" value="GCE14986.1"/>
    <property type="molecule type" value="Genomic_DNA"/>
</dbReference>
<reference evidence="11" key="1">
    <citation type="submission" date="2018-12" db="EMBL/GenBank/DDBJ databases">
        <title>Tengunoibacter tsumagoiensis gen. nov., sp. nov., Dictyobacter kobayashii sp. nov., D. alpinus sp. nov., and D. joshuensis sp. nov. and description of Dictyobacteraceae fam. nov. within the order Ktedonobacterales isolated from Tengu-no-mugimeshi.</title>
        <authorList>
            <person name="Wang C.M."/>
            <person name="Zheng Y."/>
            <person name="Sakai Y."/>
            <person name="Toyoda A."/>
            <person name="Minakuchi Y."/>
            <person name="Abe K."/>
            <person name="Yokota A."/>
            <person name="Yabe S."/>
        </authorList>
    </citation>
    <scope>NUCLEOTIDE SEQUENCE [LARGE SCALE GENOMIC DNA]</scope>
    <source>
        <strain evidence="11">Uno3</strain>
    </source>
</reference>
<dbReference type="Pfam" id="PF00664">
    <property type="entry name" value="ABC_membrane"/>
    <property type="match status" value="1"/>
</dbReference>
<keyword evidence="6 7" id="KW-0472">Membrane</keyword>
<feature type="domain" description="ABC transporter" evidence="8">
    <location>
        <begin position="351"/>
        <end position="583"/>
    </location>
</feature>
<organism evidence="10 11">
    <name type="scientific">Tengunoibacter tsumagoiensis</name>
    <dbReference type="NCBI Taxonomy" id="2014871"/>
    <lineage>
        <taxon>Bacteria</taxon>
        <taxon>Bacillati</taxon>
        <taxon>Chloroflexota</taxon>
        <taxon>Ktedonobacteria</taxon>
        <taxon>Ktedonobacterales</taxon>
        <taxon>Dictyobacteraceae</taxon>
        <taxon>Tengunoibacter</taxon>
    </lineage>
</organism>
<evidence type="ECO:0000313" key="10">
    <source>
        <dbReference type="EMBL" id="GCE14986.1"/>
    </source>
</evidence>
<accession>A0A402A7M1</accession>
<keyword evidence="3" id="KW-0547">Nucleotide-binding</keyword>
<gene>
    <name evidence="10" type="ORF">KTT_48450</name>
</gene>
<evidence type="ECO:0000259" key="9">
    <source>
        <dbReference type="PROSITE" id="PS50929"/>
    </source>
</evidence>